<reference evidence="2 3" key="1">
    <citation type="submission" date="2023-07" db="EMBL/GenBank/DDBJ databases">
        <title>Genomic Encyclopedia of Type Strains, Phase IV (KMG-IV): sequencing the most valuable type-strain genomes for metagenomic binning, comparative biology and taxonomic classification.</title>
        <authorList>
            <person name="Goeker M."/>
        </authorList>
    </citation>
    <scope>NUCLEOTIDE SEQUENCE [LARGE SCALE GENOMIC DNA]</scope>
    <source>
        <strain evidence="2 3">DSM 23837</strain>
    </source>
</reference>
<keyword evidence="3" id="KW-1185">Reference proteome</keyword>
<feature type="chain" id="PRO_5047218110" description="Lipoprotein" evidence="1">
    <location>
        <begin position="21"/>
        <end position="128"/>
    </location>
</feature>
<dbReference type="Proteomes" id="UP001223586">
    <property type="component" value="Unassembled WGS sequence"/>
</dbReference>
<evidence type="ECO:0000313" key="3">
    <source>
        <dbReference type="Proteomes" id="UP001223586"/>
    </source>
</evidence>
<organism evidence="2 3">
    <name type="scientific">Bacillus chungangensis</name>
    <dbReference type="NCBI Taxonomy" id="587633"/>
    <lineage>
        <taxon>Bacteria</taxon>
        <taxon>Bacillati</taxon>
        <taxon>Bacillota</taxon>
        <taxon>Bacilli</taxon>
        <taxon>Bacillales</taxon>
        <taxon>Bacillaceae</taxon>
        <taxon>Bacillus</taxon>
    </lineage>
</organism>
<proteinExistence type="predicted"/>
<evidence type="ECO:0000256" key="1">
    <source>
        <dbReference type="SAM" id="SignalP"/>
    </source>
</evidence>
<evidence type="ECO:0000313" key="2">
    <source>
        <dbReference type="EMBL" id="MDQ0177689.1"/>
    </source>
</evidence>
<feature type="signal peptide" evidence="1">
    <location>
        <begin position="1"/>
        <end position="20"/>
    </location>
</feature>
<protein>
    <recommendedName>
        <fullName evidence="4">Lipoprotein</fullName>
    </recommendedName>
</protein>
<dbReference type="PROSITE" id="PS51257">
    <property type="entry name" value="PROKAR_LIPOPROTEIN"/>
    <property type="match status" value="1"/>
</dbReference>
<gene>
    <name evidence="2" type="ORF">J2S08_003570</name>
</gene>
<comment type="caution">
    <text evidence="2">The sequence shown here is derived from an EMBL/GenBank/DDBJ whole genome shotgun (WGS) entry which is preliminary data.</text>
</comment>
<evidence type="ECO:0008006" key="4">
    <source>
        <dbReference type="Google" id="ProtNLM"/>
    </source>
</evidence>
<sequence>MKKMLCLLFIVFLLSGCKQDFPKPEASVPNVQAADQNNSDDMIVRHFVQGKDILVECFVPGISFSGNKQKQGKMIVYLNGNLYAEYETAAFIIKNLEKGTHHVKIDIVSPENQQYGISKEFSVIIPSS</sequence>
<dbReference type="EMBL" id="JAUSTT010000025">
    <property type="protein sequence ID" value="MDQ0177689.1"/>
    <property type="molecule type" value="Genomic_DNA"/>
</dbReference>
<accession>A0ABT9WWS6</accession>
<dbReference type="RefSeq" id="WP_307231896.1">
    <property type="nucleotide sequence ID" value="NZ_JAUSTT010000025.1"/>
</dbReference>
<name>A0ABT9WWS6_9BACI</name>
<keyword evidence="1" id="KW-0732">Signal</keyword>